<evidence type="ECO:0000313" key="3">
    <source>
        <dbReference type="Proteomes" id="UP000548423"/>
    </source>
</evidence>
<feature type="region of interest" description="Disordered" evidence="1">
    <location>
        <begin position="109"/>
        <end position="131"/>
    </location>
</feature>
<evidence type="ECO:0000256" key="1">
    <source>
        <dbReference type="SAM" id="MobiDB-lite"/>
    </source>
</evidence>
<evidence type="ECO:0008006" key="4">
    <source>
        <dbReference type="Google" id="ProtNLM"/>
    </source>
</evidence>
<feature type="compositionally biased region" description="Basic and acidic residues" evidence="1">
    <location>
        <begin position="120"/>
        <end position="131"/>
    </location>
</feature>
<dbReference type="Proteomes" id="UP000548423">
    <property type="component" value="Unassembled WGS sequence"/>
</dbReference>
<dbReference type="Pfam" id="PF14071">
    <property type="entry name" value="YlbD_coat"/>
    <property type="match status" value="1"/>
</dbReference>
<dbReference type="EMBL" id="JACCBX010000004">
    <property type="protein sequence ID" value="NYE05320.1"/>
    <property type="molecule type" value="Genomic_DNA"/>
</dbReference>
<dbReference type="AlphaFoldDB" id="A0A852T941"/>
<accession>A0A852T941</accession>
<comment type="caution">
    <text evidence="2">The sequence shown here is derived from an EMBL/GenBank/DDBJ whole genome shotgun (WGS) entry which is preliminary data.</text>
</comment>
<proteinExistence type="predicted"/>
<reference evidence="3" key="2">
    <citation type="submission" date="2020-08" db="EMBL/GenBank/DDBJ databases">
        <title>The Agave Microbiome: Exploring the role of microbial communities in plant adaptations to desert environments.</title>
        <authorList>
            <person name="Partida-Martinez L.P."/>
        </authorList>
    </citation>
    <scope>NUCLEOTIDE SEQUENCE [LARGE SCALE GENOMIC DNA]</scope>
    <source>
        <strain evidence="3">AT2.8</strain>
    </source>
</reference>
<protein>
    <recommendedName>
        <fullName evidence="4">Cytosolic protein</fullName>
    </recommendedName>
</protein>
<gene>
    <name evidence="2" type="ORF">F4694_002073</name>
</gene>
<dbReference type="InterPro" id="IPR025953">
    <property type="entry name" value="YlbD_coat"/>
</dbReference>
<reference evidence="3" key="1">
    <citation type="submission" date="2020-07" db="EMBL/GenBank/DDBJ databases">
        <authorList>
            <person name="Partida-Martinez L."/>
            <person name="Huntemann M."/>
            <person name="Clum A."/>
            <person name="Wang J."/>
            <person name="Palaniappan K."/>
            <person name="Ritter S."/>
            <person name="Chen I.-M."/>
            <person name="Stamatis D."/>
            <person name="Reddy T."/>
            <person name="O'Malley R."/>
            <person name="Daum C."/>
            <person name="Shapiro N."/>
            <person name="Ivanova N."/>
            <person name="Kyrpides N."/>
            <person name="Woyke T."/>
        </authorList>
    </citation>
    <scope>NUCLEOTIDE SEQUENCE [LARGE SCALE GENOMIC DNA]</scope>
    <source>
        <strain evidence="3">AT2.8</strain>
    </source>
</reference>
<sequence length="131" mass="15182">MQKNLHPSVIKFKEFVKNRPELIKEVRNGNTTWQELYEDWYLLGEEDNRWETIGVNASPSVEKEDEKKGDWISTILGTVQKMDPNQIQHYINSLSQALGAIQGVISQFQGSQPRQATPKIEPKHPFSFRKD</sequence>
<organism evidence="2 3">
    <name type="scientific">Neobacillus niacini</name>
    <dbReference type="NCBI Taxonomy" id="86668"/>
    <lineage>
        <taxon>Bacteria</taxon>
        <taxon>Bacillati</taxon>
        <taxon>Bacillota</taxon>
        <taxon>Bacilli</taxon>
        <taxon>Bacillales</taxon>
        <taxon>Bacillaceae</taxon>
        <taxon>Neobacillus</taxon>
    </lineage>
</organism>
<name>A0A852T941_9BACI</name>
<evidence type="ECO:0000313" key="2">
    <source>
        <dbReference type="EMBL" id="NYE05320.1"/>
    </source>
</evidence>